<dbReference type="OMA" id="FKLRVSY"/>
<dbReference type="InterPro" id="IPR016763">
    <property type="entry name" value="VAP"/>
</dbReference>
<proteinExistence type="inferred from homology"/>
<organism evidence="6 7">
    <name type="scientific">Actinidia chinensis var. chinensis</name>
    <name type="common">Chinese soft-hair kiwi</name>
    <dbReference type="NCBI Taxonomy" id="1590841"/>
    <lineage>
        <taxon>Eukaryota</taxon>
        <taxon>Viridiplantae</taxon>
        <taxon>Streptophyta</taxon>
        <taxon>Embryophyta</taxon>
        <taxon>Tracheophyta</taxon>
        <taxon>Spermatophyta</taxon>
        <taxon>Magnoliopsida</taxon>
        <taxon>eudicotyledons</taxon>
        <taxon>Gunneridae</taxon>
        <taxon>Pentapetalae</taxon>
        <taxon>asterids</taxon>
        <taxon>Ericales</taxon>
        <taxon>Actinidiaceae</taxon>
        <taxon>Actinidia</taxon>
    </lineage>
</organism>
<dbReference type="Gramene" id="PSS26367">
    <property type="protein sequence ID" value="PSS26367"/>
    <property type="gene ID" value="CEY00_Acc07663"/>
</dbReference>
<dbReference type="AlphaFoldDB" id="A0A2R6RCS1"/>
<feature type="domain" description="MSP" evidence="5">
    <location>
        <begin position="7"/>
        <end position="127"/>
    </location>
</feature>
<dbReference type="GO" id="GO:0061817">
    <property type="term" value="P:endoplasmic reticulum-plasma membrane tethering"/>
    <property type="evidence" value="ECO:0007669"/>
    <property type="project" value="TreeGrafter"/>
</dbReference>
<keyword evidence="4" id="KW-1133">Transmembrane helix</keyword>
<dbReference type="GO" id="GO:0090158">
    <property type="term" value="P:endoplasmic reticulum membrane organization"/>
    <property type="evidence" value="ECO:0007669"/>
    <property type="project" value="TreeGrafter"/>
</dbReference>
<dbReference type="Proteomes" id="UP000241394">
    <property type="component" value="Chromosome LG7"/>
</dbReference>
<dbReference type="PANTHER" id="PTHR10809:SF160">
    <property type="entry name" value="VESICLE-ASSOCIATED PROTEIN 1-3"/>
    <property type="match status" value="1"/>
</dbReference>
<comment type="caution">
    <text evidence="6">The sequence shown here is derived from an EMBL/GenBank/DDBJ whole genome shotgun (WGS) entry which is preliminary data.</text>
</comment>
<dbReference type="Gene3D" id="2.60.40.10">
    <property type="entry name" value="Immunoglobulins"/>
    <property type="match status" value="1"/>
</dbReference>
<keyword evidence="7" id="KW-1185">Reference proteome</keyword>
<dbReference type="GO" id="GO:0005886">
    <property type="term" value="C:plasma membrane"/>
    <property type="evidence" value="ECO:0007669"/>
    <property type="project" value="TreeGrafter"/>
</dbReference>
<evidence type="ECO:0000256" key="4">
    <source>
        <dbReference type="SAM" id="Phobius"/>
    </source>
</evidence>
<reference evidence="6 7" key="1">
    <citation type="submission" date="2017-07" db="EMBL/GenBank/DDBJ databases">
        <title>An improved, manually edited Actinidia chinensis var. chinensis (kiwifruit) genome highlights the challenges associated with draft genomes and gene prediction in plants.</title>
        <authorList>
            <person name="Pilkington S."/>
            <person name="Crowhurst R."/>
            <person name="Hilario E."/>
            <person name="Nardozza S."/>
            <person name="Fraser L."/>
            <person name="Peng Y."/>
            <person name="Gunaseelan K."/>
            <person name="Simpson R."/>
            <person name="Tahir J."/>
            <person name="Deroles S."/>
            <person name="Templeton K."/>
            <person name="Luo Z."/>
            <person name="Davy M."/>
            <person name="Cheng C."/>
            <person name="Mcneilage M."/>
            <person name="Scaglione D."/>
            <person name="Liu Y."/>
            <person name="Zhang Q."/>
            <person name="Datson P."/>
            <person name="De Silva N."/>
            <person name="Gardiner S."/>
            <person name="Bassett H."/>
            <person name="Chagne D."/>
            <person name="Mccallum J."/>
            <person name="Dzierzon H."/>
            <person name="Deng C."/>
            <person name="Wang Y.-Y."/>
            <person name="Barron N."/>
            <person name="Manako K."/>
            <person name="Bowen J."/>
            <person name="Foster T."/>
            <person name="Erridge Z."/>
            <person name="Tiffin H."/>
            <person name="Waite C."/>
            <person name="Davies K."/>
            <person name="Grierson E."/>
            <person name="Laing W."/>
            <person name="Kirk R."/>
            <person name="Chen X."/>
            <person name="Wood M."/>
            <person name="Montefiori M."/>
            <person name="Brummell D."/>
            <person name="Schwinn K."/>
            <person name="Catanach A."/>
            <person name="Fullerton C."/>
            <person name="Li D."/>
            <person name="Meiyalaghan S."/>
            <person name="Nieuwenhuizen N."/>
            <person name="Read N."/>
            <person name="Prakash R."/>
            <person name="Hunter D."/>
            <person name="Zhang H."/>
            <person name="Mckenzie M."/>
            <person name="Knabel M."/>
            <person name="Harris A."/>
            <person name="Allan A."/>
            <person name="Chen A."/>
            <person name="Janssen B."/>
            <person name="Plunkett B."/>
            <person name="Dwamena C."/>
            <person name="Voogd C."/>
            <person name="Leif D."/>
            <person name="Lafferty D."/>
            <person name="Souleyre E."/>
            <person name="Varkonyi-Gasic E."/>
            <person name="Gambi F."/>
            <person name="Hanley J."/>
            <person name="Yao J.-L."/>
            <person name="Cheung J."/>
            <person name="David K."/>
            <person name="Warren B."/>
            <person name="Marsh K."/>
            <person name="Snowden K."/>
            <person name="Lin-Wang K."/>
            <person name="Brian L."/>
            <person name="Martinez-Sanchez M."/>
            <person name="Wang M."/>
            <person name="Ileperuma N."/>
            <person name="Macnee N."/>
            <person name="Campin R."/>
            <person name="Mcatee P."/>
            <person name="Drummond R."/>
            <person name="Espley R."/>
            <person name="Ireland H."/>
            <person name="Wu R."/>
            <person name="Atkinson R."/>
            <person name="Karunairetnam S."/>
            <person name="Bulley S."/>
            <person name="Chunkath S."/>
            <person name="Hanley Z."/>
            <person name="Storey R."/>
            <person name="Thrimawithana A."/>
            <person name="Thomson S."/>
            <person name="David C."/>
            <person name="Testolin R."/>
        </authorList>
    </citation>
    <scope>NUCLEOTIDE SEQUENCE [LARGE SCALE GENOMIC DNA]</scope>
    <source>
        <strain evidence="7">cv. Red5</strain>
        <tissue evidence="6">Young leaf</tissue>
    </source>
</reference>
<feature type="transmembrane region" description="Helical" evidence="4">
    <location>
        <begin position="217"/>
        <end position="238"/>
    </location>
</feature>
<dbReference type="FunCoup" id="A0A2R6RCS1">
    <property type="interactions" value="4262"/>
</dbReference>
<dbReference type="InterPro" id="IPR000535">
    <property type="entry name" value="MSP_dom"/>
</dbReference>
<dbReference type="InterPro" id="IPR008962">
    <property type="entry name" value="PapD-like_sf"/>
</dbReference>
<keyword evidence="4" id="KW-0472">Membrane</keyword>
<dbReference type="PIRSF" id="PIRSF019693">
    <property type="entry name" value="VAMP-associated"/>
    <property type="match status" value="1"/>
</dbReference>
<gene>
    <name evidence="6" type="ORF">CEY00_Acc07663</name>
</gene>
<keyword evidence="2" id="KW-0175">Coiled coil</keyword>
<keyword evidence="4" id="KW-0812">Transmembrane</keyword>
<dbReference type="PROSITE" id="PS50202">
    <property type="entry name" value="MSP"/>
    <property type="match status" value="1"/>
</dbReference>
<feature type="region of interest" description="Disordered" evidence="3">
    <location>
        <begin position="129"/>
        <end position="170"/>
    </location>
</feature>
<dbReference type="InterPro" id="IPR013783">
    <property type="entry name" value="Ig-like_fold"/>
</dbReference>
<dbReference type="STRING" id="1590841.A0A2R6RCS1"/>
<dbReference type="FunFam" id="2.60.40.10:FF:000813">
    <property type="entry name" value="Vesicle-associated protein 1-1"/>
    <property type="match status" value="1"/>
</dbReference>
<dbReference type="InParanoid" id="A0A2R6RCS1"/>
<evidence type="ECO:0000256" key="1">
    <source>
        <dbReference type="ARBA" id="ARBA00008932"/>
    </source>
</evidence>
<dbReference type="GO" id="GO:0005789">
    <property type="term" value="C:endoplasmic reticulum membrane"/>
    <property type="evidence" value="ECO:0007669"/>
    <property type="project" value="InterPro"/>
</dbReference>
<evidence type="ECO:0000256" key="3">
    <source>
        <dbReference type="SAM" id="MobiDB-lite"/>
    </source>
</evidence>
<dbReference type="Pfam" id="PF00635">
    <property type="entry name" value="Motile_Sperm"/>
    <property type="match status" value="1"/>
</dbReference>
<dbReference type="OrthoDB" id="264603at2759"/>
<evidence type="ECO:0000259" key="5">
    <source>
        <dbReference type="PROSITE" id="PS50202"/>
    </source>
</evidence>
<evidence type="ECO:0000256" key="2">
    <source>
        <dbReference type="SAM" id="Coils"/>
    </source>
</evidence>
<dbReference type="SUPFAM" id="SSF49354">
    <property type="entry name" value="PapD-like"/>
    <property type="match status" value="1"/>
</dbReference>
<dbReference type="EMBL" id="NKQK01000007">
    <property type="protein sequence ID" value="PSS26367.1"/>
    <property type="molecule type" value="Genomic_DNA"/>
</dbReference>
<evidence type="ECO:0000313" key="7">
    <source>
        <dbReference type="Proteomes" id="UP000241394"/>
    </source>
</evidence>
<name>A0A2R6RCS1_ACTCC</name>
<sequence>MSTDDLLLNIQPTELKFPFELRKQSSCSIQLSNKTDQYVAFKVKTTNPKKYCVRPNNGIVSPGSSCNVTVTMQAPKDALADMQCKDKFLIQSVVAPNGATMKDVTAEMFNKEDGKVVGEFKLRVVFIPANPPSPVPEESEEGSSPRASAVEGANQSASSPDVVARSLMEPTEKSSAGAWSLMSKLTEEKASAIQQNEKLRQELELVRREIGKRRGGGSISVVLVVLVGLLGLLAGYLMKKP</sequence>
<accession>A0A2R6RCS1</accession>
<evidence type="ECO:0000313" key="6">
    <source>
        <dbReference type="EMBL" id="PSS26367.1"/>
    </source>
</evidence>
<feature type="coiled-coil region" evidence="2">
    <location>
        <begin position="182"/>
        <end position="209"/>
    </location>
</feature>
<protein>
    <submittedName>
        <fullName evidence="6">Vesicle-associated protein 1-3, N-terminally processed like</fullName>
    </submittedName>
</protein>
<reference evidence="7" key="2">
    <citation type="journal article" date="2018" name="BMC Genomics">
        <title>A manually annotated Actinidia chinensis var. chinensis (kiwifruit) genome highlights the challenges associated with draft genomes and gene prediction in plants.</title>
        <authorList>
            <person name="Pilkington S.M."/>
            <person name="Crowhurst R."/>
            <person name="Hilario E."/>
            <person name="Nardozza S."/>
            <person name="Fraser L."/>
            <person name="Peng Y."/>
            <person name="Gunaseelan K."/>
            <person name="Simpson R."/>
            <person name="Tahir J."/>
            <person name="Deroles S.C."/>
            <person name="Templeton K."/>
            <person name="Luo Z."/>
            <person name="Davy M."/>
            <person name="Cheng C."/>
            <person name="McNeilage M."/>
            <person name="Scaglione D."/>
            <person name="Liu Y."/>
            <person name="Zhang Q."/>
            <person name="Datson P."/>
            <person name="De Silva N."/>
            <person name="Gardiner S.E."/>
            <person name="Bassett H."/>
            <person name="Chagne D."/>
            <person name="McCallum J."/>
            <person name="Dzierzon H."/>
            <person name="Deng C."/>
            <person name="Wang Y.Y."/>
            <person name="Barron L."/>
            <person name="Manako K."/>
            <person name="Bowen J."/>
            <person name="Foster T.M."/>
            <person name="Erridge Z.A."/>
            <person name="Tiffin H."/>
            <person name="Waite C.N."/>
            <person name="Davies K.M."/>
            <person name="Grierson E.P."/>
            <person name="Laing W.A."/>
            <person name="Kirk R."/>
            <person name="Chen X."/>
            <person name="Wood M."/>
            <person name="Montefiori M."/>
            <person name="Brummell D.A."/>
            <person name="Schwinn K.E."/>
            <person name="Catanach A."/>
            <person name="Fullerton C."/>
            <person name="Li D."/>
            <person name="Meiyalaghan S."/>
            <person name="Nieuwenhuizen N."/>
            <person name="Read N."/>
            <person name="Prakash R."/>
            <person name="Hunter D."/>
            <person name="Zhang H."/>
            <person name="McKenzie M."/>
            <person name="Knabel M."/>
            <person name="Harris A."/>
            <person name="Allan A.C."/>
            <person name="Gleave A."/>
            <person name="Chen A."/>
            <person name="Janssen B.J."/>
            <person name="Plunkett B."/>
            <person name="Ampomah-Dwamena C."/>
            <person name="Voogd C."/>
            <person name="Leif D."/>
            <person name="Lafferty D."/>
            <person name="Souleyre E.J.F."/>
            <person name="Varkonyi-Gasic E."/>
            <person name="Gambi F."/>
            <person name="Hanley J."/>
            <person name="Yao J.L."/>
            <person name="Cheung J."/>
            <person name="David K.M."/>
            <person name="Warren B."/>
            <person name="Marsh K."/>
            <person name="Snowden K.C."/>
            <person name="Lin-Wang K."/>
            <person name="Brian L."/>
            <person name="Martinez-Sanchez M."/>
            <person name="Wang M."/>
            <person name="Ileperuma N."/>
            <person name="Macnee N."/>
            <person name="Campin R."/>
            <person name="McAtee P."/>
            <person name="Drummond R.S.M."/>
            <person name="Espley R.V."/>
            <person name="Ireland H.S."/>
            <person name="Wu R."/>
            <person name="Atkinson R.G."/>
            <person name="Karunairetnam S."/>
            <person name="Bulley S."/>
            <person name="Chunkath S."/>
            <person name="Hanley Z."/>
            <person name="Storey R."/>
            <person name="Thrimawithana A.H."/>
            <person name="Thomson S."/>
            <person name="David C."/>
            <person name="Testolin R."/>
            <person name="Huang H."/>
            <person name="Hellens R.P."/>
            <person name="Schaffer R.J."/>
        </authorList>
    </citation>
    <scope>NUCLEOTIDE SEQUENCE [LARGE SCALE GENOMIC DNA]</scope>
    <source>
        <strain evidence="7">cv. Red5</strain>
    </source>
</reference>
<comment type="similarity">
    <text evidence="1">Belongs to the VAMP-associated protein (VAP) (TC 9.B.17) family.</text>
</comment>
<dbReference type="PANTHER" id="PTHR10809">
    <property type="entry name" value="VESICLE-ASSOCIATED MEMBRANE PROTEIN-ASSOCIATED PROTEIN"/>
    <property type="match status" value="1"/>
</dbReference>